<comment type="similarity">
    <text evidence="1">Belongs to the Fur family.</text>
</comment>
<dbReference type="SUPFAM" id="SSF46785">
    <property type="entry name" value="Winged helix' DNA-binding domain"/>
    <property type="match status" value="1"/>
</dbReference>
<dbReference type="Gene3D" id="1.10.10.10">
    <property type="entry name" value="Winged helix-like DNA-binding domain superfamily/Winged helix DNA-binding domain"/>
    <property type="match status" value="1"/>
</dbReference>
<dbReference type="Pfam" id="PF01475">
    <property type="entry name" value="FUR"/>
    <property type="match status" value="1"/>
</dbReference>
<dbReference type="PANTHER" id="PTHR33202">
    <property type="entry name" value="ZINC UPTAKE REGULATION PROTEIN"/>
    <property type="match status" value="1"/>
</dbReference>
<dbReference type="AlphaFoldDB" id="A0A6J5ZMD0"/>
<name>A0A6J5ZMD0_9ZZZZ</name>
<dbReference type="InterPro" id="IPR036390">
    <property type="entry name" value="WH_DNA-bd_sf"/>
</dbReference>
<gene>
    <name evidence="7" type="ORF">UFOPK3522_00693</name>
    <name evidence="8" type="ORF">UFOPK4175_00634</name>
</gene>
<evidence type="ECO:0000256" key="4">
    <source>
        <dbReference type="ARBA" id="ARBA00023015"/>
    </source>
</evidence>
<evidence type="ECO:0000256" key="5">
    <source>
        <dbReference type="ARBA" id="ARBA00023125"/>
    </source>
</evidence>
<keyword evidence="2" id="KW-0678">Repressor</keyword>
<dbReference type="GO" id="GO:0000976">
    <property type="term" value="F:transcription cis-regulatory region binding"/>
    <property type="evidence" value="ECO:0007669"/>
    <property type="project" value="TreeGrafter"/>
</dbReference>
<keyword evidence="4" id="KW-0805">Transcription regulation</keyword>
<dbReference type="GO" id="GO:1900376">
    <property type="term" value="P:regulation of secondary metabolite biosynthetic process"/>
    <property type="evidence" value="ECO:0007669"/>
    <property type="project" value="TreeGrafter"/>
</dbReference>
<evidence type="ECO:0000256" key="1">
    <source>
        <dbReference type="ARBA" id="ARBA00007957"/>
    </source>
</evidence>
<dbReference type="GO" id="GO:0003700">
    <property type="term" value="F:DNA-binding transcription factor activity"/>
    <property type="evidence" value="ECO:0007669"/>
    <property type="project" value="InterPro"/>
</dbReference>
<dbReference type="GO" id="GO:0045892">
    <property type="term" value="P:negative regulation of DNA-templated transcription"/>
    <property type="evidence" value="ECO:0007669"/>
    <property type="project" value="TreeGrafter"/>
</dbReference>
<dbReference type="PANTHER" id="PTHR33202:SF7">
    <property type="entry name" value="FERRIC UPTAKE REGULATION PROTEIN"/>
    <property type="match status" value="1"/>
</dbReference>
<evidence type="ECO:0000313" key="7">
    <source>
        <dbReference type="EMBL" id="CAB4342139.1"/>
    </source>
</evidence>
<dbReference type="CDD" id="cd07153">
    <property type="entry name" value="Fur_like"/>
    <property type="match status" value="1"/>
</dbReference>
<evidence type="ECO:0000256" key="6">
    <source>
        <dbReference type="ARBA" id="ARBA00023163"/>
    </source>
</evidence>
<reference evidence="7" key="1">
    <citation type="submission" date="2020-05" db="EMBL/GenBank/DDBJ databases">
        <authorList>
            <person name="Chiriac C."/>
            <person name="Salcher M."/>
            <person name="Ghai R."/>
            <person name="Kavagutti S V."/>
        </authorList>
    </citation>
    <scope>NUCLEOTIDE SEQUENCE</scope>
</reference>
<dbReference type="InterPro" id="IPR043135">
    <property type="entry name" value="Fur_C"/>
</dbReference>
<protein>
    <submittedName>
        <fullName evidence="7">Unannotated protein</fullName>
    </submittedName>
</protein>
<organism evidence="7">
    <name type="scientific">freshwater metagenome</name>
    <dbReference type="NCBI Taxonomy" id="449393"/>
    <lineage>
        <taxon>unclassified sequences</taxon>
        <taxon>metagenomes</taxon>
        <taxon>ecological metagenomes</taxon>
    </lineage>
</organism>
<dbReference type="InterPro" id="IPR002481">
    <property type="entry name" value="FUR"/>
</dbReference>
<evidence type="ECO:0000313" key="8">
    <source>
        <dbReference type="EMBL" id="CAB5033987.1"/>
    </source>
</evidence>
<dbReference type="GO" id="GO:0008270">
    <property type="term" value="F:zinc ion binding"/>
    <property type="evidence" value="ECO:0007669"/>
    <property type="project" value="TreeGrafter"/>
</dbReference>
<keyword evidence="3" id="KW-0862">Zinc</keyword>
<dbReference type="EMBL" id="CAESAO010000045">
    <property type="protein sequence ID" value="CAB4342139.1"/>
    <property type="molecule type" value="Genomic_DNA"/>
</dbReference>
<evidence type="ECO:0000256" key="2">
    <source>
        <dbReference type="ARBA" id="ARBA00022491"/>
    </source>
</evidence>
<dbReference type="InterPro" id="IPR036388">
    <property type="entry name" value="WH-like_DNA-bd_sf"/>
</dbReference>
<proteinExistence type="inferred from homology"/>
<dbReference type="EMBL" id="CAFBPX010000093">
    <property type="protein sequence ID" value="CAB5033987.1"/>
    <property type="molecule type" value="Genomic_DNA"/>
</dbReference>
<evidence type="ECO:0000256" key="3">
    <source>
        <dbReference type="ARBA" id="ARBA00022833"/>
    </source>
</evidence>
<keyword evidence="6" id="KW-0804">Transcription</keyword>
<keyword evidence="5" id="KW-0238">DNA-binding</keyword>
<accession>A0A6J5ZMD0</accession>
<sequence length="149" mass="16511">MAKTQKKKESQWATATNERLAEAGFRRGGARAAVVSLLDEQSCALSAYEIEDLLAERERAVGRASIYRILEELDELGVVAKVELGQGQARYEPVRPDHHHHHLVCDKCGAVIAFDDAPLERAVHSISRRVDFAVEGHEIVLHGLCADCR</sequence>
<dbReference type="Gene3D" id="3.30.1490.190">
    <property type="match status" value="1"/>
</dbReference>